<dbReference type="Pfam" id="PF03130">
    <property type="entry name" value="HEAT_PBS"/>
    <property type="match status" value="1"/>
</dbReference>
<evidence type="ECO:0008006" key="4">
    <source>
        <dbReference type="Google" id="ProtNLM"/>
    </source>
</evidence>
<feature type="transmembrane region" description="Helical" evidence="1">
    <location>
        <begin position="6"/>
        <end position="26"/>
    </location>
</feature>
<dbReference type="Gene3D" id="1.25.10.10">
    <property type="entry name" value="Leucine-rich Repeat Variant"/>
    <property type="match status" value="1"/>
</dbReference>
<accession>A0A0G0ZGB2</accession>
<dbReference type="EMBL" id="LCDD01000003">
    <property type="protein sequence ID" value="KKS47714.1"/>
    <property type="molecule type" value="Genomic_DNA"/>
</dbReference>
<keyword evidence="1" id="KW-1133">Transmembrane helix</keyword>
<dbReference type="AlphaFoldDB" id="A0A0G0ZGB2"/>
<name>A0A0G0ZGB2_9BACT</name>
<dbReference type="Proteomes" id="UP000034320">
    <property type="component" value="Unassembled WGS sequence"/>
</dbReference>
<protein>
    <recommendedName>
        <fullName evidence="4">HEAT repeat domain-containing protein</fullName>
    </recommendedName>
</protein>
<proteinExistence type="predicted"/>
<keyword evidence="1" id="KW-0812">Transmembrane</keyword>
<sequence>MEKINIIILSITCFFFSLLVISALIIGRAVKNQCHEAIKLNSGDCVSALIKVLNDDSNSFRERNSAVWAMGQLGDRKALSYLRQYYSGNIPKRESLDKGLSQYELKKAINLASGGINITSIFWRNSFFLKTTER</sequence>
<dbReference type="InterPro" id="IPR004155">
    <property type="entry name" value="PBS_lyase_HEAT"/>
</dbReference>
<gene>
    <name evidence="2" type="ORF">UV09_C0003G0059</name>
</gene>
<reference evidence="2 3" key="1">
    <citation type="journal article" date="2015" name="Nature">
        <title>rRNA introns, odd ribosomes, and small enigmatic genomes across a large radiation of phyla.</title>
        <authorList>
            <person name="Brown C.T."/>
            <person name="Hug L.A."/>
            <person name="Thomas B.C."/>
            <person name="Sharon I."/>
            <person name="Castelle C.J."/>
            <person name="Singh A."/>
            <person name="Wilkins M.J."/>
            <person name="Williams K.H."/>
            <person name="Banfield J.F."/>
        </authorList>
    </citation>
    <scope>NUCLEOTIDE SEQUENCE [LARGE SCALE GENOMIC DNA]</scope>
</reference>
<evidence type="ECO:0000313" key="2">
    <source>
        <dbReference type="EMBL" id="KKS47714.1"/>
    </source>
</evidence>
<organism evidence="2 3">
    <name type="scientific">Candidatus Gottesmanbacteria bacterium GW2011_GWA2_42_18</name>
    <dbReference type="NCBI Taxonomy" id="1618442"/>
    <lineage>
        <taxon>Bacteria</taxon>
        <taxon>Candidatus Gottesmaniibacteriota</taxon>
    </lineage>
</organism>
<comment type="caution">
    <text evidence="2">The sequence shown here is derived from an EMBL/GenBank/DDBJ whole genome shotgun (WGS) entry which is preliminary data.</text>
</comment>
<evidence type="ECO:0000256" key="1">
    <source>
        <dbReference type="SAM" id="Phobius"/>
    </source>
</evidence>
<dbReference type="InterPro" id="IPR011989">
    <property type="entry name" value="ARM-like"/>
</dbReference>
<evidence type="ECO:0000313" key="3">
    <source>
        <dbReference type="Proteomes" id="UP000034320"/>
    </source>
</evidence>
<keyword evidence="1" id="KW-0472">Membrane</keyword>